<comment type="caution">
    <text evidence="2">The sequence shown here is derived from an EMBL/GenBank/DDBJ whole genome shotgun (WGS) entry which is preliminary data.</text>
</comment>
<dbReference type="Proteomes" id="UP001337655">
    <property type="component" value="Unassembled WGS sequence"/>
</dbReference>
<organism evidence="2 3">
    <name type="scientific">Saxophila tyrrhenica</name>
    <dbReference type="NCBI Taxonomy" id="1690608"/>
    <lineage>
        <taxon>Eukaryota</taxon>
        <taxon>Fungi</taxon>
        <taxon>Dikarya</taxon>
        <taxon>Ascomycota</taxon>
        <taxon>Pezizomycotina</taxon>
        <taxon>Dothideomycetes</taxon>
        <taxon>Dothideomycetidae</taxon>
        <taxon>Mycosphaerellales</taxon>
        <taxon>Extremaceae</taxon>
        <taxon>Saxophila</taxon>
    </lineage>
</organism>
<reference evidence="2 3" key="1">
    <citation type="submission" date="2023-08" db="EMBL/GenBank/DDBJ databases">
        <title>Black Yeasts Isolated from many extreme environments.</title>
        <authorList>
            <person name="Coleine C."/>
            <person name="Stajich J.E."/>
            <person name="Selbmann L."/>
        </authorList>
    </citation>
    <scope>NUCLEOTIDE SEQUENCE [LARGE SCALE GENOMIC DNA]</scope>
    <source>
        <strain evidence="2 3">CCFEE 5935</strain>
    </source>
</reference>
<keyword evidence="3" id="KW-1185">Reference proteome</keyword>
<gene>
    <name evidence="2" type="ORF">LTR77_008086</name>
</gene>
<dbReference type="EMBL" id="JAVRRT010000013">
    <property type="protein sequence ID" value="KAK5166543.1"/>
    <property type="molecule type" value="Genomic_DNA"/>
</dbReference>
<dbReference type="RefSeq" id="XP_064656425.1">
    <property type="nucleotide sequence ID" value="XM_064805320.1"/>
</dbReference>
<accession>A0AAV9P556</accession>
<proteinExistence type="predicted"/>
<feature type="compositionally biased region" description="Basic and acidic residues" evidence="1">
    <location>
        <begin position="48"/>
        <end position="62"/>
    </location>
</feature>
<dbReference type="AlphaFoldDB" id="A0AAV9P556"/>
<evidence type="ECO:0000313" key="2">
    <source>
        <dbReference type="EMBL" id="KAK5166543.1"/>
    </source>
</evidence>
<evidence type="ECO:0000256" key="1">
    <source>
        <dbReference type="SAM" id="MobiDB-lite"/>
    </source>
</evidence>
<feature type="region of interest" description="Disordered" evidence="1">
    <location>
        <begin position="38"/>
        <end position="67"/>
    </location>
</feature>
<sequence length="411" mass="46370">MLPVETLFPLPHRVKSDDEAPRLRNVTGLLSSAPSIVQLGFPSSRHGPSLEDSDRTDEHPEEGLDDEGFYDEFSDYVPYDEVEGVAMVRKGLLKRAPAFRGTMQMDCKVAREACQNACWYQNCVRGARGASDQVVYREGGGVSEEVDANRDHILAGGREWRNFRRARGKYGEGQPYAHWREGRGKFIRGDWFYVNFDMSSFDNQDPNDRWVMDNVLYYCNAPFKNCENDGRQFHMSELVETNSRRNLQVGVLEWPYDRTGSNKYGSQGMSEYQVDNEGEAIKAFNLVLKVTGNDKDQFDVTVSEVVNGVPALLASNTQQLATDESMSVQGSLPQSLKISRTDDCEVVKFEYGSDGELSFFPFNTKDAGYPDNAPEDRKKGANRGRYCLPSDIEDSNGDAIGVEYDCWFPGW</sequence>
<evidence type="ECO:0000313" key="3">
    <source>
        <dbReference type="Proteomes" id="UP001337655"/>
    </source>
</evidence>
<dbReference type="GeneID" id="89929420"/>
<name>A0AAV9P556_9PEZI</name>
<protein>
    <submittedName>
        <fullName evidence="2">Uncharacterized protein</fullName>
    </submittedName>
</protein>